<comment type="caution">
    <text evidence="3">The sequence shown here is derived from an EMBL/GenBank/DDBJ whole genome shotgun (WGS) entry which is preliminary data.</text>
</comment>
<dbReference type="Gene3D" id="3.90.79.10">
    <property type="entry name" value="Nucleoside Triphosphate Pyrophosphohydrolase"/>
    <property type="match status" value="1"/>
</dbReference>
<dbReference type="CDD" id="cd04511">
    <property type="entry name" value="NUDIX_Hydrolase"/>
    <property type="match status" value="1"/>
</dbReference>
<dbReference type="PANTHER" id="PTHR43222">
    <property type="entry name" value="NUDIX HYDROLASE 23"/>
    <property type="match status" value="1"/>
</dbReference>
<dbReference type="PROSITE" id="PS51462">
    <property type="entry name" value="NUDIX"/>
    <property type="match status" value="1"/>
</dbReference>
<dbReference type="InterPro" id="IPR020084">
    <property type="entry name" value="NUDIX_hydrolase_CS"/>
</dbReference>
<organism evidence="3 4">
    <name type="scientific">Prototheca wickerhamii</name>
    <dbReference type="NCBI Taxonomy" id="3111"/>
    <lineage>
        <taxon>Eukaryota</taxon>
        <taxon>Viridiplantae</taxon>
        <taxon>Chlorophyta</taxon>
        <taxon>core chlorophytes</taxon>
        <taxon>Trebouxiophyceae</taxon>
        <taxon>Chlorellales</taxon>
        <taxon>Chlorellaceae</taxon>
        <taxon>Prototheca</taxon>
    </lineage>
</organism>
<keyword evidence="1" id="KW-0378">Hydrolase</keyword>
<sequence>MTAQILHSSALMRRAVSTEADDPSLIPHKPKQTISFCTQCGSRMDLHFVGSEHHWRHMCGSCGHIHYENPRSVVGCIVEHHGQILLCKRGIEPQQGLWTLPAGYMELHESSAEGAARETLEEAGARVDIVAPFAHFDIPRISQSYIFFRAKLRQPFTFAAVAPESTDVRLFSLKDIPWRKLAFSAVTIALKLYVEDLERGDWRFHHGVVKKKEGAGPNEPGTFALKGYIGLQLDKAHSPVTGSPEREEEKAP</sequence>
<feature type="domain" description="Nudix hydrolase" evidence="2">
    <location>
        <begin position="69"/>
        <end position="194"/>
    </location>
</feature>
<accession>A0AAD9MKE2</accession>
<dbReference type="PROSITE" id="PS00893">
    <property type="entry name" value="NUDIX_BOX"/>
    <property type="match status" value="1"/>
</dbReference>
<dbReference type="InterPro" id="IPR000086">
    <property type="entry name" value="NUDIX_hydrolase_dom"/>
</dbReference>
<evidence type="ECO:0000313" key="3">
    <source>
        <dbReference type="EMBL" id="KAK2077955.1"/>
    </source>
</evidence>
<dbReference type="AlphaFoldDB" id="A0AAD9MKE2"/>
<dbReference type="GO" id="GO:0016787">
    <property type="term" value="F:hydrolase activity"/>
    <property type="evidence" value="ECO:0007669"/>
    <property type="project" value="UniProtKB-KW"/>
</dbReference>
<protein>
    <recommendedName>
        <fullName evidence="2">Nudix hydrolase domain-containing protein</fullName>
    </recommendedName>
</protein>
<evidence type="ECO:0000313" key="4">
    <source>
        <dbReference type="Proteomes" id="UP001255856"/>
    </source>
</evidence>
<evidence type="ECO:0000256" key="1">
    <source>
        <dbReference type="ARBA" id="ARBA00022801"/>
    </source>
</evidence>
<dbReference type="Pfam" id="PF14803">
    <property type="entry name" value="Zn_ribbon_Nudix"/>
    <property type="match status" value="1"/>
</dbReference>
<dbReference type="Gene3D" id="2.20.70.10">
    <property type="match status" value="1"/>
</dbReference>
<proteinExistence type="predicted"/>
<name>A0AAD9MKE2_PROWI</name>
<gene>
    <name evidence="3" type="ORF">QBZ16_003823</name>
</gene>
<evidence type="ECO:0000259" key="2">
    <source>
        <dbReference type="PROSITE" id="PS51462"/>
    </source>
</evidence>
<dbReference type="Pfam" id="PF00293">
    <property type="entry name" value="NUDIX"/>
    <property type="match status" value="1"/>
</dbReference>
<dbReference type="EMBL" id="JASFZW010000005">
    <property type="protein sequence ID" value="KAK2077955.1"/>
    <property type="molecule type" value="Genomic_DNA"/>
</dbReference>
<dbReference type="InterPro" id="IPR015797">
    <property type="entry name" value="NUDIX_hydrolase-like_dom_sf"/>
</dbReference>
<keyword evidence="4" id="KW-1185">Reference proteome</keyword>
<dbReference type="InterPro" id="IPR029401">
    <property type="entry name" value="Nudix_N"/>
</dbReference>
<dbReference type="SUPFAM" id="SSF55811">
    <property type="entry name" value="Nudix"/>
    <property type="match status" value="1"/>
</dbReference>
<reference evidence="3" key="1">
    <citation type="submission" date="2021-01" db="EMBL/GenBank/DDBJ databases">
        <authorList>
            <person name="Eckstrom K.M.E."/>
        </authorList>
    </citation>
    <scope>NUCLEOTIDE SEQUENCE</scope>
    <source>
        <strain evidence="3">UVCC 0001</strain>
    </source>
</reference>
<dbReference type="PANTHER" id="PTHR43222:SF2">
    <property type="entry name" value="NUDIX HYDROLASE 23, CHLOROPLASTIC"/>
    <property type="match status" value="1"/>
</dbReference>
<dbReference type="Proteomes" id="UP001255856">
    <property type="component" value="Unassembled WGS sequence"/>
</dbReference>